<sequence length="77" mass="9415">MMTEIQNFLLYSFLIHSFILLTWILMFVFAHNFIYAIHSKWFNISKEKFNSIHYLLMGFYKILILFFILIPYLVSLI</sequence>
<feature type="transmembrane region" description="Helical" evidence="1">
    <location>
        <begin position="54"/>
        <end position="74"/>
    </location>
</feature>
<organism evidence="3">
    <name type="scientific">uncultured Campylobacterales bacterium</name>
    <dbReference type="NCBI Taxonomy" id="352960"/>
    <lineage>
        <taxon>Bacteria</taxon>
        <taxon>Pseudomonadati</taxon>
        <taxon>Campylobacterota</taxon>
        <taxon>Epsilonproteobacteria</taxon>
        <taxon>Campylobacterales</taxon>
        <taxon>environmental samples</taxon>
    </lineage>
</organism>
<dbReference type="AlphaFoldDB" id="A0A6S6S5G3"/>
<keyword evidence="1" id="KW-1133">Transmembrane helix</keyword>
<proteinExistence type="predicted"/>
<evidence type="ECO:0000313" key="3">
    <source>
        <dbReference type="EMBL" id="CAA6800151.1"/>
    </source>
</evidence>
<keyword evidence="1" id="KW-0812">Transmembrane</keyword>
<keyword evidence="1" id="KW-0472">Membrane</keyword>
<name>A0A6S6S5G3_9BACT</name>
<dbReference type="Pfam" id="PF21742">
    <property type="entry name" value="DUF6868"/>
    <property type="match status" value="1"/>
</dbReference>
<dbReference type="InterPro" id="IPR049220">
    <property type="entry name" value="DUF6868"/>
</dbReference>
<protein>
    <recommendedName>
        <fullName evidence="2">DUF6868 domain-containing protein</fullName>
    </recommendedName>
</protein>
<reference evidence="3" key="1">
    <citation type="submission" date="2020-01" db="EMBL/GenBank/DDBJ databases">
        <authorList>
            <person name="Meier V. D."/>
            <person name="Meier V D."/>
        </authorList>
    </citation>
    <scope>NUCLEOTIDE SEQUENCE</scope>
    <source>
        <strain evidence="3">HLG_WM_MAG_12</strain>
    </source>
</reference>
<feature type="domain" description="DUF6868" evidence="2">
    <location>
        <begin position="3"/>
        <end position="75"/>
    </location>
</feature>
<evidence type="ECO:0000256" key="1">
    <source>
        <dbReference type="SAM" id="Phobius"/>
    </source>
</evidence>
<accession>A0A6S6S5G3</accession>
<evidence type="ECO:0000259" key="2">
    <source>
        <dbReference type="Pfam" id="PF21742"/>
    </source>
</evidence>
<feature type="transmembrane region" description="Helical" evidence="1">
    <location>
        <begin position="12"/>
        <end position="34"/>
    </location>
</feature>
<dbReference type="EMBL" id="CACVAW010000002">
    <property type="protein sequence ID" value="CAA6800151.1"/>
    <property type="molecule type" value="Genomic_DNA"/>
</dbReference>
<gene>
    <name evidence="3" type="ORF">HELGO_WM10651</name>
</gene>